<name>A0A5C6CKZ9_9BACT</name>
<sequence length="1097" mass="123467">MITEDQLEQLSLDWFREAGWDYTNGVDISPDGDDPERDDYRVVVLKDRLAEAVARLNPDLPRSAVDDVVHVVANPDHPSLEQNNRALHRLYTNGVKVEYSTSDSDEGDGKETIFAQIIDFQNPDNNDLLVVNQFNVAGTKQARRPDVVVFVNGLPLAVVELKNPADESADVWKAYSQLQTYKDEISDLLAYNVALVISDGITARVGSLTANQERFMPWNTIKNEDHRPLLEYQLEKVVRGFFDPELFLDYMRSFVLFEDDGDSLIKKIAGYHQFHGVREAVRATVVASADPDDDQVREKLGAYQVGSRNQVPTAANAERLMNELQPGSRKAGVFWHTQGSGKSISMCCYAGKLLQQPAMKNPTLVVVTDRNELDGQLYQQFCMAKDLLKQTPEQANNREELREMLASRESGGVIFTTVQKFSLLDNENDHPALCDRSNVVVISDEAHRSQYGTKARLKQIKDKETGEVVDAKYVFGFAKHMRDALPNASFIGFTGTPIDKEDKDTRGVFGDYVSIYDIQDAVDDGATVPIYYESRLVKIDINRAQIDELNKDVDEVIEDEEDVASRERVKSRWTQLRELVGAGPRLAEVAADVVEHFEKRNASVEGKAMFVGMSRQICVSLFDEIIKLRPQWAGTKITNDKGKAVGYNHDDGAIRIIMTGSATDKAELQQHVYTKREKKRLEKRFKDPNDPLKIVIVRDMWLTGFDAPCCHTMYVDKPMSGHNLMQAIARVNRVFKDKPGGVVVDYIGIGSELKAALKTYTDAKGKGQPTLRAEEALSVLQEKMDAVRGLFHGFDYSDYCDNALQLLPPAANHILGLEEQNGKTGKQRFLDIMASVSKSYSLCSTLDEAAQYHREIAFLSAVRAAIVKNTTVDQKLVQDQKNSAMKQILDNAVVSEGVVDVFSLANLDKPNIGLLSDEFLEDVHNMPLKNLAVELLEKLLRDEIRGRSSRNVVQEKAYTDRLIATLRKYHNRSIETAQVIEELITMAKDFKDRLKRDEVLGLNGDEIAFYDALSNNESAVRELGDATLKKIAVEITEKLRASTSVDWQVRESVRAKLRNLVRRLLRKYKYPPDQAIEAIELVMKQAEALAVDWTNEQ</sequence>
<comment type="function">
    <text evidence="10">Subunit R is required for both nuclease and ATPase activities, but not for modification.</text>
</comment>
<keyword evidence="5 10" id="KW-0680">Restriction system</keyword>
<dbReference type="InterPro" id="IPR021810">
    <property type="entry name" value="T1RH-like_C"/>
</dbReference>
<dbReference type="Gene3D" id="3.40.50.300">
    <property type="entry name" value="P-loop containing nucleotide triphosphate hydrolases"/>
    <property type="match status" value="2"/>
</dbReference>
<dbReference type="PANTHER" id="PTHR30195:SF15">
    <property type="entry name" value="TYPE I RESTRICTION ENZYME HINDI ENDONUCLEASE SUBUNIT"/>
    <property type="match status" value="1"/>
</dbReference>
<dbReference type="CDD" id="cd18030">
    <property type="entry name" value="DEXHc_RE_I_HsdR"/>
    <property type="match status" value="1"/>
</dbReference>
<keyword evidence="9 10" id="KW-0238">DNA-binding</keyword>
<evidence type="ECO:0000259" key="12">
    <source>
        <dbReference type="PROSITE" id="PS51192"/>
    </source>
</evidence>
<dbReference type="SMART" id="SM00487">
    <property type="entry name" value="DEXDc"/>
    <property type="match status" value="1"/>
</dbReference>
<dbReference type="EC" id="3.1.21.3" evidence="10"/>
<dbReference type="InterPro" id="IPR027417">
    <property type="entry name" value="P-loop_NTPase"/>
</dbReference>
<comment type="caution">
    <text evidence="13">The sequence shown here is derived from an EMBL/GenBank/DDBJ whole genome shotgun (WGS) entry which is preliminary data.</text>
</comment>
<dbReference type="InterPro" id="IPR051268">
    <property type="entry name" value="Type-I_R_enzyme_R_subunit"/>
</dbReference>
<dbReference type="InterPro" id="IPR040980">
    <property type="entry name" value="SWI2_SNF2"/>
</dbReference>
<dbReference type="AlphaFoldDB" id="A0A5C6CKZ9"/>
<evidence type="ECO:0000256" key="6">
    <source>
        <dbReference type="ARBA" id="ARBA00022759"/>
    </source>
</evidence>
<keyword evidence="6" id="KW-0255">Endonuclease</keyword>
<keyword evidence="7 10" id="KW-0378">Hydrolase</keyword>
<dbReference type="CDD" id="cd18800">
    <property type="entry name" value="SF2_C_EcoR124I-like"/>
    <property type="match status" value="1"/>
</dbReference>
<gene>
    <name evidence="13" type="primary">hsdR_2</name>
    <name evidence="13" type="ORF">Pla52o_14000</name>
</gene>
<dbReference type="EMBL" id="SJPT01000002">
    <property type="protein sequence ID" value="TWU25102.1"/>
    <property type="molecule type" value="Genomic_DNA"/>
</dbReference>
<feature type="coiled-coil region" evidence="11">
    <location>
        <begin position="539"/>
        <end position="566"/>
    </location>
</feature>
<protein>
    <recommendedName>
        <fullName evidence="10">Type I restriction enzyme endonuclease subunit</fullName>
        <shortName evidence="10">R protein</shortName>
        <ecNumber evidence="10">3.1.21.3</ecNumber>
    </recommendedName>
</protein>
<comment type="subunit">
    <text evidence="10">The type I restriction/modification system is composed of three polypeptides R, M and S.</text>
</comment>
<dbReference type="RefSeq" id="WP_146593792.1">
    <property type="nucleotide sequence ID" value="NZ_SJPT01000002.1"/>
</dbReference>
<evidence type="ECO:0000256" key="8">
    <source>
        <dbReference type="ARBA" id="ARBA00022840"/>
    </source>
</evidence>
<keyword evidence="14" id="KW-1185">Reference proteome</keyword>
<dbReference type="OrthoDB" id="9758243at2"/>
<dbReference type="Pfam" id="PF18766">
    <property type="entry name" value="SWI2_SNF2"/>
    <property type="match status" value="1"/>
</dbReference>
<dbReference type="CDD" id="cd22332">
    <property type="entry name" value="HsdR_N"/>
    <property type="match status" value="1"/>
</dbReference>
<dbReference type="InterPro" id="IPR014001">
    <property type="entry name" value="Helicase_ATP-bd"/>
</dbReference>
<dbReference type="NCBIfam" id="TIGR00348">
    <property type="entry name" value="hsdR"/>
    <property type="match status" value="1"/>
</dbReference>
<comment type="catalytic activity">
    <reaction evidence="1 10">
        <text>Endonucleolytic cleavage of DNA to give random double-stranded fragments with terminal 5'-phosphates, ATP is simultaneously hydrolyzed.</text>
        <dbReference type="EC" id="3.1.21.3"/>
    </reaction>
</comment>
<evidence type="ECO:0000256" key="2">
    <source>
        <dbReference type="ARBA" id="ARBA00008598"/>
    </source>
</evidence>
<evidence type="ECO:0000256" key="11">
    <source>
        <dbReference type="SAM" id="Coils"/>
    </source>
</evidence>
<dbReference type="Gene3D" id="3.90.1570.50">
    <property type="match status" value="1"/>
</dbReference>
<dbReference type="GO" id="GO:0009035">
    <property type="term" value="F:type I site-specific deoxyribonuclease activity"/>
    <property type="evidence" value="ECO:0007669"/>
    <property type="project" value="UniProtKB-EC"/>
</dbReference>
<dbReference type="InterPro" id="IPR007409">
    <property type="entry name" value="Restrct_endonuc_type1_HsdR_N"/>
</dbReference>
<reference evidence="13 14" key="1">
    <citation type="submission" date="2019-02" db="EMBL/GenBank/DDBJ databases">
        <title>Deep-cultivation of Planctomycetes and their phenomic and genomic characterization uncovers novel biology.</title>
        <authorList>
            <person name="Wiegand S."/>
            <person name="Jogler M."/>
            <person name="Boedeker C."/>
            <person name="Pinto D."/>
            <person name="Vollmers J."/>
            <person name="Rivas-Marin E."/>
            <person name="Kohn T."/>
            <person name="Peeters S.H."/>
            <person name="Heuer A."/>
            <person name="Rast P."/>
            <person name="Oberbeckmann S."/>
            <person name="Bunk B."/>
            <person name="Jeske O."/>
            <person name="Meyerdierks A."/>
            <person name="Storesund J.E."/>
            <person name="Kallscheuer N."/>
            <person name="Luecker S."/>
            <person name="Lage O.M."/>
            <person name="Pohl T."/>
            <person name="Merkel B.J."/>
            <person name="Hornburger P."/>
            <person name="Mueller R.-W."/>
            <person name="Bruemmer F."/>
            <person name="Labrenz M."/>
            <person name="Spormann A.M."/>
            <person name="Op Den Camp H."/>
            <person name="Overmann J."/>
            <person name="Amann R."/>
            <person name="Jetten M.S.M."/>
            <person name="Mascher T."/>
            <person name="Medema M.H."/>
            <person name="Devos D.P."/>
            <person name="Kaster A.-K."/>
            <person name="Ovreas L."/>
            <person name="Rohde M."/>
            <person name="Galperin M.Y."/>
            <person name="Jogler C."/>
        </authorList>
    </citation>
    <scope>NUCLEOTIDE SEQUENCE [LARGE SCALE GENOMIC DNA]</scope>
    <source>
        <strain evidence="13 14">Pla52o</strain>
    </source>
</reference>
<keyword evidence="8 10" id="KW-0067">ATP-binding</keyword>
<organism evidence="13 14">
    <name type="scientific">Novipirellula galeiformis</name>
    <dbReference type="NCBI Taxonomy" id="2528004"/>
    <lineage>
        <taxon>Bacteria</taxon>
        <taxon>Pseudomonadati</taxon>
        <taxon>Planctomycetota</taxon>
        <taxon>Planctomycetia</taxon>
        <taxon>Pirellulales</taxon>
        <taxon>Pirellulaceae</taxon>
        <taxon>Novipirellula</taxon>
    </lineage>
</organism>
<dbReference type="GO" id="GO:0003677">
    <property type="term" value="F:DNA binding"/>
    <property type="evidence" value="ECO:0007669"/>
    <property type="project" value="UniProtKB-KW"/>
</dbReference>
<comment type="similarity">
    <text evidence="2 10">Belongs to the HsdR family.</text>
</comment>
<evidence type="ECO:0000256" key="10">
    <source>
        <dbReference type="RuleBase" id="RU364115"/>
    </source>
</evidence>
<keyword evidence="4 10" id="KW-0547">Nucleotide-binding</keyword>
<keyword evidence="3" id="KW-0540">Nuclease</keyword>
<evidence type="ECO:0000313" key="14">
    <source>
        <dbReference type="Proteomes" id="UP000316304"/>
    </source>
</evidence>
<evidence type="ECO:0000256" key="1">
    <source>
        <dbReference type="ARBA" id="ARBA00000851"/>
    </source>
</evidence>
<dbReference type="InterPro" id="IPR004473">
    <property type="entry name" value="Restrct_endonuc_typeI_HsdR"/>
</dbReference>
<evidence type="ECO:0000256" key="3">
    <source>
        <dbReference type="ARBA" id="ARBA00022722"/>
    </source>
</evidence>
<dbReference type="PANTHER" id="PTHR30195">
    <property type="entry name" value="TYPE I SITE-SPECIFIC DEOXYRIBONUCLEASE PROTEIN SUBUNIT M AND R"/>
    <property type="match status" value="1"/>
</dbReference>
<evidence type="ECO:0000256" key="5">
    <source>
        <dbReference type="ARBA" id="ARBA00022747"/>
    </source>
</evidence>
<feature type="domain" description="Helicase ATP-binding" evidence="12">
    <location>
        <begin position="323"/>
        <end position="515"/>
    </location>
</feature>
<dbReference type="Proteomes" id="UP000316304">
    <property type="component" value="Unassembled WGS sequence"/>
</dbReference>
<dbReference type="Pfam" id="PF22679">
    <property type="entry name" value="T1R_D3-like"/>
    <property type="match status" value="1"/>
</dbReference>
<evidence type="ECO:0000256" key="7">
    <source>
        <dbReference type="ARBA" id="ARBA00022801"/>
    </source>
</evidence>
<dbReference type="PROSITE" id="PS51192">
    <property type="entry name" value="HELICASE_ATP_BIND_1"/>
    <property type="match status" value="1"/>
</dbReference>
<accession>A0A5C6CKZ9</accession>
<dbReference type="GO" id="GO:0009307">
    <property type="term" value="P:DNA restriction-modification system"/>
    <property type="evidence" value="ECO:0007669"/>
    <property type="project" value="UniProtKB-KW"/>
</dbReference>
<evidence type="ECO:0000313" key="13">
    <source>
        <dbReference type="EMBL" id="TWU25102.1"/>
    </source>
</evidence>
<dbReference type="Pfam" id="PF11867">
    <property type="entry name" value="T1RH-like_C"/>
    <property type="match status" value="1"/>
</dbReference>
<dbReference type="Pfam" id="PF04313">
    <property type="entry name" value="HSDR_N"/>
    <property type="match status" value="1"/>
</dbReference>
<proteinExistence type="inferred from homology"/>
<dbReference type="GO" id="GO:0005524">
    <property type="term" value="F:ATP binding"/>
    <property type="evidence" value="ECO:0007669"/>
    <property type="project" value="UniProtKB-KW"/>
</dbReference>
<dbReference type="SUPFAM" id="SSF52540">
    <property type="entry name" value="P-loop containing nucleoside triphosphate hydrolases"/>
    <property type="match status" value="2"/>
</dbReference>
<evidence type="ECO:0000256" key="4">
    <source>
        <dbReference type="ARBA" id="ARBA00022741"/>
    </source>
</evidence>
<dbReference type="InterPro" id="IPR055180">
    <property type="entry name" value="HsdR_RecA-like_helicase_dom_2"/>
</dbReference>
<evidence type="ECO:0000256" key="9">
    <source>
        <dbReference type="ARBA" id="ARBA00023125"/>
    </source>
</evidence>
<keyword evidence="11" id="KW-0175">Coiled coil</keyword>